<keyword evidence="1" id="KW-1133">Transmembrane helix</keyword>
<feature type="transmembrane region" description="Helical" evidence="1">
    <location>
        <begin position="131"/>
        <end position="148"/>
    </location>
</feature>
<proteinExistence type="predicted"/>
<dbReference type="RefSeq" id="WP_100760006.1">
    <property type="nucleotide sequence ID" value="NZ_NPDT01000009.1"/>
</dbReference>
<keyword evidence="1" id="KW-0812">Transmembrane</keyword>
<feature type="transmembrane region" description="Helical" evidence="1">
    <location>
        <begin position="16"/>
        <end position="36"/>
    </location>
</feature>
<evidence type="ECO:0000256" key="1">
    <source>
        <dbReference type="SAM" id="Phobius"/>
    </source>
</evidence>
<accession>A0A2M9Z844</accession>
<comment type="caution">
    <text evidence="2">The sequence shown here is derived from an EMBL/GenBank/DDBJ whole genome shotgun (WGS) entry which is preliminary data.</text>
</comment>
<keyword evidence="1" id="KW-0472">Membrane</keyword>
<feature type="transmembrane region" description="Helical" evidence="1">
    <location>
        <begin position="102"/>
        <end position="125"/>
    </location>
</feature>
<name>A0A2M9Z844_9LEPT</name>
<sequence>MKIPYKKVTHYWNSKNVLLVSLIAIGLTAYVSFAIGDRPLVKHIEEVVIVWSAFLFLFLWYGLYHGYAWFQGSIKVEFKNFGSSDMPAGTPDIPDLDAGGEIGFAVTILAFLSWLLFAVILVAVLTYLIPFTWMAIVFVFSVLNWIFYHALRLVFIHSGRCHGNLPRSLWISSIYTLAYTLWWILLIYYYDFRHSGISQ</sequence>
<feature type="transmembrane region" description="Helical" evidence="1">
    <location>
        <begin position="48"/>
        <end position="70"/>
    </location>
</feature>
<evidence type="ECO:0000313" key="2">
    <source>
        <dbReference type="EMBL" id="PJZ64537.1"/>
    </source>
</evidence>
<feature type="transmembrane region" description="Helical" evidence="1">
    <location>
        <begin position="169"/>
        <end position="190"/>
    </location>
</feature>
<reference evidence="2 3" key="1">
    <citation type="submission" date="2017-07" db="EMBL/GenBank/DDBJ databases">
        <title>Leptospira spp. isolated from tropical soils.</title>
        <authorList>
            <person name="Thibeaux R."/>
            <person name="Iraola G."/>
            <person name="Ferres I."/>
            <person name="Bierque E."/>
            <person name="Girault D."/>
            <person name="Soupe-Gilbert M.-E."/>
            <person name="Picardeau M."/>
            <person name="Goarant C."/>
        </authorList>
    </citation>
    <scope>NUCLEOTIDE SEQUENCE [LARGE SCALE GENOMIC DNA]</scope>
    <source>
        <strain evidence="2 3">FH2-C-A2</strain>
    </source>
</reference>
<dbReference type="Proteomes" id="UP000231912">
    <property type="component" value="Unassembled WGS sequence"/>
</dbReference>
<protein>
    <submittedName>
        <fullName evidence="2">Uncharacterized protein</fullName>
    </submittedName>
</protein>
<evidence type="ECO:0000313" key="3">
    <source>
        <dbReference type="Proteomes" id="UP000231912"/>
    </source>
</evidence>
<organism evidence="2 3">
    <name type="scientific">Leptospira wolffii</name>
    <dbReference type="NCBI Taxonomy" id="409998"/>
    <lineage>
        <taxon>Bacteria</taxon>
        <taxon>Pseudomonadati</taxon>
        <taxon>Spirochaetota</taxon>
        <taxon>Spirochaetia</taxon>
        <taxon>Leptospirales</taxon>
        <taxon>Leptospiraceae</taxon>
        <taxon>Leptospira</taxon>
    </lineage>
</organism>
<dbReference type="EMBL" id="NPDT01000009">
    <property type="protein sequence ID" value="PJZ64537.1"/>
    <property type="molecule type" value="Genomic_DNA"/>
</dbReference>
<gene>
    <name evidence="2" type="ORF">CH371_17335</name>
</gene>
<dbReference type="AlphaFoldDB" id="A0A2M9Z844"/>